<protein>
    <submittedName>
        <fullName evidence="1">Uncharacterized protein</fullName>
    </submittedName>
</protein>
<organism evidence="1 2">
    <name type="scientific">Acrasis kona</name>
    <dbReference type="NCBI Taxonomy" id="1008807"/>
    <lineage>
        <taxon>Eukaryota</taxon>
        <taxon>Discoba</taxon>
        <taxon>Heterolobosea</taxon>
        <taxon>Tetramitia</taxon>
        <taxon>Eutetramitia</taxon>
        <taxon>Acrasidae</taxon>
        <taxon>Acrasis</taxon>
    </lineage>
</organism>
<comment type="caution">
    <text evidence="1">The sequence shown here is derived from an EMBL/GenBank/DDBJ whole genome shotgun (WGS) entry which is preliminary data.</text>
</comment>
<gene>
    <name evidence="1" type="ORF">AKO1_001198</name>
</gene>
<dbReference type="EMBL" id="JAOPGA020001275">
    <property type="protein sequence ID" value="KAL0486864.1"/>
    <property type="molecule type" value="Genomic_DNA"/>
</dbReference>
<evidence type="ECO:0000313" key="2">
    <source>
        <dbReference type="Proteomes" id="UP001431209"/>
    </source>
</evidence>
<sequence length="67" mass="7876">MVHYSTPTKRFATVAAQSQKIHTIKQVRTTMDSTFKFIKPITFGDITYYEVGINSWNQPEEAYMYYT</sequence>
<evidence type="ECO:0000313" key="1">
    <source>
        <dbReference type="EMBL" id="KAL0486864.1"/>
    </source>
</evidence>
<proteinExistence type="predicted"/>
<keyword evidence="2" id="KW-1185">Reference proteome</keyword>
<reference evidence="1 2" key="1">
    <citation type="submission" date="2024-03" db="EMBL/GenBank/DDBJ databases">
        <title>The Acrasis kona genome and developmental transcriptomes reveal deep origins of eukaryotic multicellular pathways.</title>
        <authorList>
            <person name="Sheikh S."/>
            <person name="Fu C.-J."/>
            <person name="Brown M.W."/>
            <person name="Baldauf S.L."/>
        </authorList>
    </citation>
    <scope>NUCLEOTIDE SEQUENCE [LARGE SCALE GENOMIC DNA]</scope>
    <source>
        <strain evidence="1 2">ATCC MYA-3509</strain>
    </source>
</reference>
<dbReference type="Proteomes" id="UP001431209">
    <property type="component" value="Unassembled WGS sequence"/>
</dbReference>
<dbReference type="AlphaFoldDB" id="A0AAW2ZBZ7"/>
<accession>A0AAW2ZBZ7</accession>
<name>A0AAW2ZBZ7_9EUKA</name>